<evidence type="ECO:0000256" key="6">
    <source>
        <dbReference type="RuleBase" id="RU004168"/>
    </source>
</evidence>
<dbReference type="Pfam" id="PF00708">
    <property type="entry name" value="Acylphosphatase"/>
    <property type="match status" value="1"/>
</dbReference>
<evidence type="ECO:0000256" key="7">
    <source>
        <dbReference type="SAM" id="MobiDB-lite"/>
    </source>
</evidence>
<name>A0ABT4I6M9_9ACTO</name>
<feature type="region of interest" description="Disordered" evidence="7">
    <location>
        <begin position="1"/>
        <end position="33"/>
    </location>
</feature>
<dbReference type="InterPro" id="IPR017968">
    <property type="entry name" value="Acylphosphatase_CS"/>
</dbReference>
<evidence type="ECO:0000313" key="9">
    <source>
        <dbReference type="EMBL" id="MCZ0857379.1"/>
    </source>
</evidence>
<reference evidence="9" key="1">
    <citation type="submission" date="2022-10" db="EMBL/GenBank/DDBJ databases">
        <title>Genome sequence of Actinomyces israelii ATCC 10048.</title>
        <authorList>
            <person name="Watt R.M."/>
            <person name="Tong W.M."/>
        </authorList>
    </citation>
    <scope>NUCLEOTIDE SEQUENCE</scope>
    <source>
        <strain evidence="9">ATCC 10048</strain>
    </source>
</reference>
<evidence type="ECO:0000256" key="2">
    <source>
        <dbReference type="ARBA" id="ARBA00012150"/>
    </source>
</evidence>
<sequence length="129" mass="13555">MSFFSRLRGSRSSPAPSATGGPDASAAADAARPDDGARVRTVRALVSGQVQGVGFRWYCTEEAQSLGLVGRVSNLPDGDVKVLVQGPADAVSQLVAWLYRGPRWARVDDVRLTELPPGSLSASSFQPGN</sequence>
<proteinExistence type="inferred from homology"/>
<dbReference type="PRINTS" id="PR00112">
    <property type="entry name" value="ACYLPHPHTASE"/>
</dbReference>
<comment type="similarity">
    <text evidence="1 6">Belongs to the acylphosphatase family.</text>
</comment>
<dbReference type="InterPro" id="IPR036046">
    <property type="entry name" value="Acylphosphatase-like_dom_sf"/>
</dbReference>
<comment type="caution">
    <text evidence="9">The sequence shown here is derived from an EMBL/GenBank/DDBJ whole genome shotgun (WGS) entry which is preliminary data.</text>
</comment>
<evidence type="ECO:0000256" key="1">
    <source>
        <dbReference type="ARBA" id="ARBA00005614"/>
    </source>
</evidence>
<evidence type="ECO:0000256" key="4">
    <source>
        <dbReference type="ARBA" id="ARBA00047645"/>
    </source>
</evidence>
<dbReference type="PANTHER" id="PTHR47268">
    <property type="entry name" value="ACYLPHOSPHATASE"/>
    <property type="match status" value="1"/>
</dbReference>
<feature type="domain" description="Acylphosphatase-like" evidence="8">
    <location>
        <begin position="41"/>
        <end position="129"/>
    </location>
</feature>
<dbReference type="EMBL" id="JAPTMY010000007">
    <property type="protein sequence ID" value="MCZ0857379.1"/>
    <property type="molecule type" value="Genomic_DNA"/>
</dbReference>
<protein>
    <recommendedName>
        <fullName evidence="3 5">acylphosphatase</fullName>
        <ecNumber evidence="2 5">3.6.1.7</ecNumber>
    </recommendedName>
</protein>
<evidence type="ECO:0000256" key="5">
    <source>
        <dbReference type="PROSITE-ProRule" id="PRU00520"/>
    </source>
</evidence>
<dbReference type="PANTHER" id="PTHR47268:SF4">
    <property type="entry name" value="ACYLPHOSPHATASE"/>
    <property type="match status" value="1"/>
</dbReference>
<dbReference type="InterPro" id="IPR020456">
    <property type="entry name" value="Acylphosphatase"/>
</dbReference>
<dbReference type="Gene3D" id="3.30.70.100">
    <property type="match status" value="1"/>
</dbReference>
<dbReference type="InterPro" id="IPR001792">
    <property type="entry name" value="Acylphosphatase-like_dom"/>
</dbReference>
<feature type="active site" evidence="5">
    <location>
        <position position="74"/>
    </location>
</feature>
<dbReference type="PROSITE" id="PS51160">
    <property type="entry name" value="ACYLPHOSPHATASE_3"/>
    <property type="match status" value="1"/>
</dbReference>
<dbReference type="RefSeq" id="WP_084682416.1">
    <property type="nucleotide sequence ID" value="NZ_CP124548.1"/>
</dbReference>
<comment type="catalytic activity">
    <reaction evidence="4 5">
        <text>an acyl phosphate + H2O = a carboxylate + phosphate + H(+)</text>
        <dbReference type="Rhea" id="RHEA:14965"/>
        <dbReference type="ChEBI" id="CHEBI:15377"/>
        <dbReference type="ChEBI" id="CHEBI:15378"/>
        <dbReference type="ChEBI" id="CHEBI:29067"/>
        <dbReference type="ChEBI" id="CHEBI:43474"/>
        <dbReference type="ChEBI" id="CHEBI:59918"/>
        <dbReference type="EC" id="3.6.1.7"/>
    </reaction>
</comment>
<accession>A0ABT4I6M9</accession>
<organism evidence="9 10">
    <name type="scientific">Actinomyces israelii</name>
    <dbReference type="NCBI Taxonomy" id="1659"/>
    <lineage>
        <taxon>Bacteria</taxon>
        <taxon>Bacillati</taxon>
        <taxon>Actinomycetota</taxon>
        <taxon>Actinomycetes</taxon>
        <taxon>Actinomycetales</taxon>
        <taxon>Actinomycetaceae</taxon>
        <taxon>Actinomyces</taxon>
    </lineage>
</organism>
<dbReference type="PROSITE" id="PS00150">
    <property type="entry name" value="ACYLPHOSPHATASE_1"/>
    <property type="match status" value="1"/>
</dbReference>
<evidence type="ECO:0000259" key="8">
    <source>
        <dbReference type="PROSITE" id="PS51160"/>
    </source>
</evidence>
<feature type="active site" evidence="5">
    <location>
        <position position="56"/>
    </location>
</feature>
<dbReference type="EC" id="3.6.1.7" evidence="2 5"/>
<dbReference type="SUPFAM" id="SSF54975">
    <property type="entry name" value="Acylphosphatase/BLUF domain-like"/>
    <property type="match status" value="1"/>
</dbReference>
<gene>
    <name evidence="9" type="ORF">OHJ16_04890</name>
</gene>
<feature type="compositionally biased region" description="Low complexity" evidence="7">
    <location>
        <begin position="1"/>
        <end position="30"/>
    </location>
</feature>
<evidence type="ECO:0000256" key="3">
    <source>
        <dbReference type="ARBA" id="ARBA00015991"/>
    </source>
</evidence>
<keyword evidence="10" id="KW-1185">Reference proteome</keyword>
<dbReference type="Proteomes" id="UP001072034">
    <property type="component" value="Unassembled WGS sequence"/>
</dbReference>
<evidence type="ECO:0000313" key="10">
    <source>
        <dbReference type="Proteomes" id="UP001072034"/>
    </source>
</evidence>
<keyword evidence="5" id="KW-0378">Hydrolase</keyword>